<dbReference type="RefSeq" id="WP_022042748.1">
    <property type="nucleotide sequence ID" value="NZ_CAXSUM010000030.1"/>
</dbReference>
<organism evidence="2 3">
    <name type="scientific">Bacteroides caccae</name>
    <dbReference type="NCBI Taxonomy" id="47678"/>
    <lineage>
        <taxon>Bacteria</taxon>
        <taxon>Pseudomonadati</taxon>
        <taxon>Bacteroidota</taxon>
        <taxon>Bacteroidia</taxon>
        <taxon>Bacteroidales</taxon>
        <taxon>Bacteroidaceae</taxon>
        <taxon>Bacteroides</taxon>
    </lineage>
</organism>
<dbReference type="STRING" id="47678.ERS852494_04441"/>
<reference evidence="2 3" key="1">
    <citation type="submission" date="2015-09" db="EMBL/GenBank/DDBJ databases">
        <authorList>
            <consortium name="Pathogen Informatics"/>
        </authorList>
    </citation>
    <scope>NUCLEOTIDE SEQUENCE [LARGE SCALE GENOMIC DNA]</scope>
    <source>
        <strain evidence="2 3">2789STDY5834880</strain>
    </source>
</reference>
<dbReference type="EMBL" id="CZAI01000021">
    <property type="protein sequence ID" value="CUQ24890.1"/>
    <property type="molecule type" value="Genomic_DNA"/>
</dbReference>
<protein>
    <submittedName>
        <fullName evidence="2">Uncharacterized protein</fullName>
    </submittedName>
</protein>
<proteinExistence type="predicted"/>
<evidence type="ECO:0000256" key="1">
    <source>
        <dbReference type="SAM" id="SignalP"/>
    </source>
</evidence>
<accession>A0A174UYL2</accession>
<keyword evidence="1" id="KW-0732">Signal</keyword>
<gene>
    <name evidence="2" type="ORF">ERS852494_04441</name>
</gene>
<dbReference type="Proteomes" id="UP000095657">
    <property type="component" value="Unassembled WGS sequence"/>
</dbReference>
<feature type="chain" id="PRO_5008035205" evidence="1">
    <location>
        <begin position="21"/>
        <end position="168"/>
    </location>
</feature>
<feature type="signal peptide" evidence="1">
    <location>
        <begin position="1"/>
        <end position="20"/>
    </location>
</feature>
<name>A0A174UYL2_9BACE</name>
<dbReference type="AlphaFoldDB" id="A0A174UYL2"/>
<evidence type="ECO:0000313" key="3">
    <source>
        <dbReference type="Proteomes" id="UP000095657"/>
    </source>
</evidence>
<sequence>MKKHLLTLVCTTILSISTFAQSGSGRVSLGTGLLYENGWDVTLAYEHETKYHNAWEFFGNVYLKWDECASCKHICPDSFWQNYRSYGVGAAYKPCVVRGRNYHGNLRLGASAGSDTKDFLGGLHVGYEHNYALRSGVQLFWQVKSDVMIEGKDLFRTGVVLGVKLPLK</sequence>
<evidence type="ECO:0000313" key="2">
    <source>
        <dbReference type="EMBL" id="CUQ24890.1"/>
    </source>
</evidence>